<dbReference type="EMBL" id="BAABHV010000025">
    <property type="protein sequence ID" value="GAA5062395.1"/>
    <property type="molecule type" value="Genomic_DNA"/>
</dbReference>
<evidence type="ECO:0000259" key="5">
    <source>
        <dbReference type="Pfam" id="PF26305"/>
    </source>
</evidence>
<reference evidence="7" key="1">
    <citation type="journal article" date="2019" name="Int. J. Syst. Evol. Microbiol.">
        <title>The Global Catalogue of Microorganisms (GCM) 10K type strain sequencing project: providing services to taxonomists for standard genome sequencing and annotation.</title>
        <authorList>
            <consortium name="The Broad Institute Genomics Platform"/>
            <consortium name="The Broad Institute Genome Sequencing Center for Infectious Disease"/>
            <person name="Wu L."/>
            <person name="Ma J."/>
        </authorList>
    </citation>
    <scope>NUCLEOTIDE SEQUENCE [LARGE SCALE GENOMIC DNA]</scope>
    <source>
        <strain evidence="7">JCM 18014</strain>
    </source>
</reference>
<dbReference type="InterPro" id="IPR058909">
    <property type="entry name" value="CD_NTase_C"/>
</dbReference>
<evidence type="ECO:0000256" key="3">
    <source>
        <dbReference type="ARBA" id="ARBA00022741"/>
    </source>
</evidence>
<keyword evidence="2" id="KW-0548">Nucleotidyltransferase</keyword>
<accession>A0ABP9KNX8</accession>
<proteinExistence type="predicted"/>
<protein>
    <submittedName>
        <fullName evidence="6">Nucleotidyltransferase</fullName>
    </submittedName>
</protein>
<keyword evidence="1" id="KW-0808">Transferase</keyword>
<dbReference type="Proteomes" id="UP001500518">
    <property type="component" value="Unassembled WGS sequence"/>
</dbReference>
<evidence type="ECO:0000313" key="6">
    <source>
        <dbReference type="EMBL" id="GAA5062395.1"/>
    </source>
</evidence>
<feature type="domain" description="cGAS/DncV-like nucleotidyltransferase C-terminal helical" evidence="5">
    <location>
        <begin position="181"/>
        <end position="294"/>
    </location>
</feature>
<evidence type="ECO:0000313" key="7">
    <source>
        <dbReference type="Proteomes" id="UP001500518"/>
    </source>
</evidence>
<dbReference type="InterPro" id="IPR006116">
    <property type="entry name" value="NT_2-5OAS_ClassI-CCAase"/>
</dbReference>
<gene>
    <name evidence="6" type="ORF">GCM10023208_32610</name>
</gene>
<evidence type="ECO:0000256" key="4">
    <source>
        <dbReference type="ARBA" id="ARBA00023118"/>
    </source>
</evidence>
<evidence type="ECO:0000256" key="1">
    <source>
        <dbReference type="ARBA" id="ARBA00022679"/>
    </source>
</evidence>
<keyword evidence="3" id="KW-0547">Nucleotide-binding</keyword>
<organism evidence="6 7">
    <name type="scientific">Erythrobacter westpacificensis</name>
    <dbReference type="NCBI Taxonomy" id="1055231"/>
    <lineage>
        <taxon>Bacteria</taxon>
        <taxon>Pseudomonadati</taxon>
        <taxon>Pseudomonadota</taxon>
        <taxon>Alphaproteobacteria</taxon>
        <taxon>Sphingomonadales</taxon>
        <taxon>Erythrobacteraceae</taxon>
        <taxon>Erythrobacter/Porphyrobacter group</taxon>
        <taxon>Erythrobacter</taxon>
    </lineage>
</organism>
<dbReference type="RefSeq" id="WP_224800996.1">
    <property type="nucleotide sequence ID" value="NZ_BAABHV010000025.1"/>
</dbReference>
<dbReference type="CDD" id="cd05400">
    <property type="entry name" value="NT_2-5OAS_ClassI-CCAase"/>
    <property type="match status" value="1"/>
</dbReference>
<dbReference type="Pfam" id="PF26305">
    <property type="entry name" value="CD_NTase_C"/>
    <property type="match status" value="1"/>
</dbReference>
<keyword evidence="4" id="KW-0051">Antiviral defense</keyword>
<evidence type="ECO:0000256" key="2">
    <source>
        <dbReference type="ARBA" id="ARBA00022695"/>
    </source>
</evidence>
<sequence length="296" mass="33341">MAIPENQLETWSHQGSVTQSSSTYQTIKGVLEASTAPYSSHLHRSFLQGSYGNSTNIWADSDVDIVMQIDSVFYQDVGELPPSELELYNASFSSADYNYADFKRDVIAVLQAKYGNLVVPGKKAVFVGGNGNRRDADVLIAAQFRKYWRFQGMDEQSYAEGLCFWDSAGNRIINYPKMHSANCVAKHGATNQRFKPTVRIFKNMRNRMIQDGYITAGLAPSYFIEGMLYNVPADCFGSNCEDSVVGCINWLLEADRSKLVCANEQYVLLHPTSAVTWRSEEFDAFLSAAVRFWKEW</sequence>
<name>A0ABP9KNX8_9SPHN</name>
<keyword evidence="7" id="KW-1185">Reference proteome</keyword>
<comment type="caution">
    <text evidence="6">The sequence shown here is derived from an EMBL/GenBank/DDBJ whole genome shotgun (WGS) entry which is preliminary data.</text>
</comment>